<keyword evidence="4" id="KW-1185">Reference proteome</keyword>
<dbReference type="InterPro" id="IPR052376">
    <property type="entry name" value="Oxidative_Scav/Glycosyltrans"/>
</dbReference>
<keyword evidence="1" id="KW-0175">Coiled coil</keyword>
<name>A0ABS3JFH6_9BACT</name>
<feature type="coiled-coil region" evidence="1">
    <location>
        <begin position="133"/>
        <end position="160"/>
    </location>
</feature>
<comment type="caution">
    <text evidence="3">The sequence shown here is derived from an EMBL/GenBank/DDBJ whole genome shotgun (WGS) entry which is preliminary data.</text>
</comment>
<dbReference type="Gene3D" id="1.10.287.1490">
    <property type="match status" value="1"/>
</dbReference>
<evidence type="ECO:0000313" key="3">
    <source>
        <dbReference type="EMBL" id="MBO0948754.1"/>
    </source>
</evidence>
<evidence type="ECO:0000313" key="4">
    <source>
        <dbReference type="Proteomes" id="UP000664628"/>
    </source>
</evidence>
<dbReference type="EMBL" id="JAFMYW010000002">
    <property type="protein sequence ID" value="MBO0948754.1"/>
    <property type="molecule type" value="Genomic_DNA"/>
</dbReference>
<organism evidence="3 4">
    <name type="scientific">Fibrella forsythiae</name>
    <dbReference type="NCBI Taxonomy" id="2817061"/>
    <lineage>
        <taxon>Bacteria</taxon>
        <taxon>Pseudomonadati</taxon>
        <taxon>Bacteroidota</taxon>
        <taxon>Cytophagia</taxon>
        <taxon>Cytophagales</taxon>
        <taxon>Spirosomataceae</taxon>
        <taxon>Fibrella</taxon>
    </lineage>
</organism>
<proteinExistence type="predicted"/>
<sequence>MELTVAQKLDALLKLQAIDSQLNDIRKMRGDLPEEVRDLEDEIAGFETRVGKFNSEVSSLQEEVDRHKGIKKDADKLIARYKEQQMNVRNNREFDAITKEIELQSLEMELSDKKIAESQFRIQGKQEEINTTQESLNLRKEDLKMKKQELDQLVAESEADERSLSIERDEQAKNVEARLLLSYDKIRNNAINGLAVVTVRRGACGGCFNVVPPQRQADIKDKKKIIVCEHCGRILADVDAIVEPVAVGRSR</sequence>
<dbReference type="InterPro" id="IPR003743">
    <property type="entry name" value="Zf-RING_7"/>
</dbReference>
<protein>
    <recommendedName>
        <fullName evidence="2">C4-type zinc ribbon domain-containing protein</fullName>
    </recommendedName>
</protein>
<dbReference type="Proteomes" id="UP000664628">
    <property type="component" value="Unassembled WGS sequence"/>
</dbReference>
<dbReference type="PANTHER" id="PTHR39082">
    <property type="entry name" value="PHOSPHOLIPASE C-BETA-2-RELATED"/>
    <property type="match status" value="1"/>
</dbReference>
<dbReference type="PANTHER" id="PTHR39082:SF1">
    <property type="entry name" value="SCAVENGER RECEPTOR CLASS A MEMBER 3"/>
    <property type="match status" value="1"/>
</dbReference>
<accession>A0ABS3JFH6</accession>
<evidence type="ECO:0000256" key="1">
    <source>
        <dbReference type="SAM" id="Coils"/>
    </source>
</evidence>
<reference evidence="3 4" key="1">
    <citation type="submission" date="2021-03" db="EMBL/GenBank/DDBJ databases">
        <title>Fibrella sp. HMF5405 genome sequencing and assembly.</title>
        <authorList>
            <person name="Kang H."/>
            <person name="Kim H."/>
            <person name="Bae S."/>
            <person name="Joh K."/>
        </authorList>
    </citation>
    <scope>NUCLEOTIDE SEQUENCE [LARGE SCALE GENOMIC DNA]</scope>
    <source>
        <strain evidence="3 4">HMF5405</strain>
    </source>
</reference>
<evidence type="ECO:0000259" key="2">
    <source>
        <dbReference type="Pfam" id="PF02591"/>
    </source>
</evidence>
<dbReference type="RefSeq" id="WP_207328706.1">
    <property type="nucleotide sequence ID" value="NZ_JAFMYW010000002.1"/>
</dbReference>
<feature type="domain" description="C4-type zinc ribbon" evidence="2">
    <location>
        <begin position="203"/>
        <end position="235"/>
    </location>
</feature>
<gene>
    <name evidence="3" type="ORF">J2I46_09195</name>
</gene>
<dbReference type="Pfam" id="PF02591">
    <property type="entry name" value="Zn_ribbon_9"/>
    <property type="match status" value="1"/>
</dbReference>